<proteinExistence type="predicted"/>
<evidence type="ECO:0000313" key="2">
    <source>
        <dbReference type="Proteomes" id="UP001366503"/>
    </source>
</evidence>
<evidence type="ECO:0000313" key="1">
    <source>
        <dbReference type="EMBL" id="MEI9403805.1"/>
    </source>
</evidence>
<dbReference type="EMBL" id="JAPYKO010000011">
    <property type="protein sequence ID" value="MEI9403805.1"/>
    <property type="molecule type" value="Genomic_DNA"/>
</dbReference>
<dbReference type="CDD" id="cd00093">
    <property type="entry name" value="HTH_XRE"/>
    <property type="match status" value="1"/>
</dbReference>
<accession>A0ABU8KDP3</accession>
<comment type="caution">
    <text evidence="1">The sequence shown here is derived from an EMBL/GenBank/DDBJ whole genome shotgun (WGS) entry which is preliminary data.</text>
</comment>
<sequence length="132" mass="14082">MIAGRLRECLRTLRWDAAALAQELGCARNDVARWIEGRAPVPLAVAAWIEALAKAHSALPPPRLNQQSPAALTTPAGPVVVQAFTGIGQRPHGIVLQAPYPRRHVLAGTVGLRPGAMGIHPKEGPDHEPRPL</sequence>
<name>A0ABU8KDP3_9HYPH</name>
<protein>
    <submittedName>
        <fullName evidence="1">Helix-turn-helix transcriptional regulator</fullName>
    </submittedName>
</protein>
<dbReference type="RefSeq" id="WP_337094153.1">
    <property type="nucleotide sequence ID" value="NZ_JAPYKO010000011.1"/>
</dbReference>
<keyword evidence="2" id="KW-1185">Reference proteome</keyword>
<dbReference type="Proteomes" id="UP001366503">
    <property type="component" value="Unassembled WGS sequence"/>
</dbReference>
<organism evidence="1 2">
    <name type="scientific">Mesorhizobium argentiipisi</name>
    <dbReference type="NCBI Taxonomy" id="3015175"/>
    <lineage>
        <taxon>Bacteria</taxon>
        <taxon>Pseudomonadati</taxon>
        <taxon>Pseudomonadota</taxon>
        <taxon>Alphaproteobacteria</taxon>
        <taxon>Hyphomicrobiales</taxon>
        <taxon>Phyllobacteriaceae</taxon>
        <taxon>Mesorhizobium</taxon>
    </lineage>
</organism>
<gene>
    <name evidence="1" type="ORF">O7A05_16760</name>
</gene>
<dbReference type="InterPro" id="IPR001387">
    <property type="entry name" value="Cro/C1-type_HTH"/>
</dbReference>
<reference evidence="1 2" key="1">
    <citation type="submission" date="2022-12" db="EMBL/GenBank/DDBJ databases">
        <authorList>
            <person name="Muema E."/>
        </authorList>
    </citation>
    <scope>NUCLEOTIDE SEQUENCE [LARGE SCALE GENOMIC DNA]</scope>
    <source>
        <strain evidence="2">1330</strain>
    </source>
</reference>